<name>A0A7W2FBB8_9BURK</name>
<accession>A0A7W2FBB8</accession>
<feature type="region of interest" description="Disordered" evidence="13">
    <location>
        <begin position="1"/>
        <end position="29"/>
    </location>
</feature>
<dbReference type="NCBIfam" id="NF003013">
    <property type="entry name" value="PRK03846.1"/>
    <property type="match status" value="1"/>
</dbReference>
<dbReference type="CDD" id="cd04166">
    <property type="entry name" value="CysN_ATPS"/>
    <property type="match status" value="1"/>
</dbReference>
<evidence type="ECO:0000256" key="5">
    <source>
        <dbReference type="ARBA" id="ARBA00022679"/>
    </source>
</evidence>
<dbReference type="GO" id="GO:0004020">
    <property type="term" value="F:adenylylsulfate kinase activity"/>
    <property type="evidence" value="ECO:0007669"/>
    <property type="project" value="UniProtKB-UniRule"/>
</dbReference>
<feature type="domain" description="Tr-type G" evidence="14">
    <location>
        <begin position="44"/>
        <end position="259"/>
    </location>
</feature>
<keyword evidence="7 12" id="KW-0547">Nucleotide-binding</keyword>
<dbReference type="InterPro" id="IPR011779">
    <property type="entry name" value="SO4_adenylTrfase_lsu"/>
</dbReference>
<evidence type="ECO:0000256" key="2">
    <source>
        <dbReference type="ARBA" id="ARBA00002357"/>
    </source>
</evidence>
<comment type="similarity">
    <text evidence="3">In the C-terminal section; belongs to the APS kinase family.</text>
</comment>
<dbReference type="InterPro" id="IPR054696">
    <property type="entry name" value="GTP-eEF1A_C"/>
</dbReference>
<dbReference type="InterPro" id="IPR041757">
    <property type="entry name" value="CysN_GTP-bd"/>
</dbReference>
<evidence type="ECO:0000256" key="6">
    <source>
        <dbReference type="ARBA" id="ARBA00022695"/>
    </source>
</evidence>
<sequence length="648" mass="70417">MASSHPVQTKSTRARSGARTAAAQAPATGLPTTVEALQARQSGQDLLRVITCGSAGDGKSTLLGRLLFDARQLYDDQLDTLQAESRLYGTQGQQMDFALLSDSLAAEHALGNTIDVAYRYFTTAKRKFIVADTPGLEQATRNMVSGASTADVAIMLVDVRAGLLSQTRRHAFLASLMGIRHVALAINKMDLADFSHDMYERVKTGFEAFAAPLGFASITTIPISALEGDNLTDRSAHTPWYRGPTLMAYLETVEVSRQQSDKMVYPVQMVNRGDAGFLGYCGTVAQGRIAVGDEIRVTASGQKAIVSDIVTLDGSLPVALAGDAVTLCLDRALDATRGDILSHAQAPLEMTDQFEATIVWLHEDQGMPGRNYELKLAGQWTTAAITNIKHLINVDTMAHEASKKLQLNGIYVCNLKTSKPVAFDAYAASRTLGGLILVDRYTHATVAVGMIRHNLRRAQNVHRQALSIARADREQLNGHQGKVFWFTGLSGSGKSTLANALEVKLHARGMRTYVLDGDNVRQGLNKDLGFTEADRVENIRRIAEVARLMMDAGLVVLTAFISPFKREREMARDVIGADNFVEVYVSTPLDVCEQRDVKGLYKQARAGRIPNMTGINSPYEAPDEPAYEVNASTTPVETIVRELAAMIG</sequence>
<dbReference type="CDD" id="cd04095">
    <property type="entry name" value="CysN_NoDQ_III"/>
    <property type="match status" value="1"/>
</dbReference>
<dbReference type="InterPro" id="IPR050100">
    <property type="entry name" value="TRAFAC_GTPase_members"/>
</dbReference>
<comment type="similarity">
    <text evidence="4">In the N-terminal section; belongs to the TRAFAC class translation factor GTPase superfamily. Classic translation factor GTPase family. CysN/NodQ subfamily.</text>
</comment>
<evidence type="ECO:0000313" key="15">
    <source>
        <dbReference type="EMBL" id="MBA5688449.1"/>
    </source>
</evidence>
<keyword evidence="6" id="KW-0548">Nucleotidyltransferase</keyword>
<feature type="compositionally biased region" description="Low complexity" evidence="13">
    <location>
        <begin position="9"/>
        <end position="29"/>
    </location>
</feature>
<dbReference type="UniPathway" id="UPA00140">
    <property type="reaction ID" value="UER00205"/>
</dbReference>
<dbReference type="EC" id="2.7.1.25" evidence="12"/>
<keyword evidence="8 12" id="KW-0067">ATP-binding</keyword>
<evidence type="ECO:0000256" key="1">
    <source>
        <dbReference type="ARBA" id="ARBA00001823"/>
    </source>
</evidence>
<dbReference type="SUPFAM" id="SSF50447">
    <property type="entry name" value="Translation proteins"/>
    <property type="match status" value="1"/>
</dbReference>
<evidence type="ECO:0000256" key="4">
    <source>
        <dbReference type="ARBA" id="ARBA00007237"/>
    </source>
</evidence>
<dbReference type="CDD" id="cd03695">
    <property type="entry name" value="CysN_NodQ_II"/>
    <property type="match status" value="1"/>
</dbReference>
<evidence type="ECO:0000256" key="13">
    <source>
        <dbReference type="SAM" id="MobiDB-lite"/>
    </source>
</evidence>
<protein>
    <recommendedName>
        <fullName evidence="12">Adenylyl-sulfate kinase</fullName>
        <ecNumber evidence="12">2.7.1.25</ecNumber>
    </recommendedName>
    <alternativeName>
        <fullName evidence="12">APS kinase</fullName>
    </alternativeName>
    <alternativeName>
        <fullName evidence="12">ATP adenosine-5'-phosphosulfate 3'-phosphotransferase</fullName>
    </alternativeName>
    <alternativeName>
        <fullName evidence="12">Adenosine-5'-phosphosulfate kinase</fullName>
    </alternativeName>
</protein>
<organism evidence="15 16">
    <name type="scientific">Rugamonas apoptosis</name>
    <dbReference type="NCBI Taxonomy" id="2758570"/>
    <lineage>
        <taxon>Bacteria</taxon>
        <taxon>Pseudomonadati</taxon>
        <taxon>Pseudomonadota</taxon>
        <taxon>Betaproteobacteria</taxon>
        <taxon>Burkholderiales</taxon>
        <taxon>Oxalobacteraceae</taxon>
        <taxon>Telluria group</taxon>
        <taxon>Rugamonas</taxon>
    </lineage>
</organism>
<evidence type="ECO:0000256" key="7">
    <source>
        <dbReference type="ARBA" id="ARBA00022741"/>
    </source>
</evidence>
<keyword evidence="9" id="KW-0342">GTP-binding</keyword>
<evidence type="ECO:0000256" key="3">
    <source>
        <dbReference type="ARBA" id="ARBA00005438"/>
    </source>
</evidence>
<reference evidence="15 16" key="1">
    <citation type="submission" date="2020-07" db="EMBL/GenBank/DDBJ databases">
        <title>Novel species isolated from subtropical streams in China.</title>
        <authorList>
            <person name="Lu H."/>
        </authorList>
    </citation>
    <scope>NUCLEOTIDE SEQUENCE [LARGE SCALE GENOMIC DNA]</scope>
    <source>
        <strain evidence="15 16">LX47W</strain>
    </source>
</reference>
<keyword evidence="12 15" id="KW-0418">Kinase</keyword>
<dbReference type="AlphaFoldDB" id="A0A7W2FBB8"/>
<evidence type="ECO:0000256" key="12">
    <source>
        <dbReference type="HAMAP-Rule" id="MF_00065"/>
    </source>
</evidence>
<dbReference type="InterPro" id="IPR044139">
    <property type="entry name" value="CysN_NoDQ_III"/>
</dbReference>
<dbReference type="InterPro" id="IPR000795">
    <property type="entry name" value="T_Tr_GTP-bd_dom"/>
</dbReference>
<dbReference type="Pfam" id="PF00009">
    <property type="entry name" value="GTP_EFTU"/>
    <property type="match status" value="1"/>
</dbReference>
<proteinExistence type="inferred from homology"/>
<comment type="pathway">
    <text evidence="12">Sulfur metabolism; hydrogen sulfide biosynthesis; sulfite from sulfate: step 2/3.</text>
</comment>
<dbReference type="InterPro" id="IPR059117">
    <property type="entry name" value="APS_kinase_dom"/>
</dbReference>
<evidence type="ECO:0000256" key="8">
    <source>
        <dbReference type="ARBA" id="ARBA00022840"/>
    </source>
</evidence>
<dbReference type="GO" id="GO:0005525">
    <property type="term" value="F:GTP binding"/>
    <property type="evidence" value="ECO:0007669"/>
    <property type="project" value="UniProtKB-KW"/>
</dbReference>
<comment type="catalytic activity">
    <reaction evidence="11">
        <text>sulfate + ATP + H(+) = adenosine 5'-phosphosulfate + diphosphate</text>
        <dbReference type="Rhea" id="RHEA:18133"/>
        <dbReference type="ChEBI" id="CHEBI:15378"/>
        <dbReference type="ChEBI" id="CHEBI:16189"/>
        <dbReference type="ChEBI" id="CHEBI:30616"/>
        <dbReference type="ChEBI" id="CHEBI:33019"/>
        <dbReference type="ChEBI" id="CHEBI:58243"/>
        <dbReference type="EC" id="2.7.7.4"/>
    </reaction>
</comment>
<comment type="caution">
    <text evidence="15">The sequence shown here is derived from an EMBL/GenBank/DDBJ whole genome shotgun (WGS) entry which is preliminary data.</text>
</comment>
<dbReference type="RefSeq" id="WP_182154289.1">
    <property type="nucleotide sequence ID" value="NZ_JACEZU010000007.1"/>
</dbReference>
<dbReference type="EMBL" id="JACEZU010000007">
    <property type="protein sequence ID" value="MBA5688449.1"/>
    <property type="molecule type" value="Genomic_DNA"/>
</dbReference>
<gene>
    <name evidence="12 15" type="primary">cysC</name>
    <name evidence="15" type="ORF">H3H39_15500</name>
</gene>
<feature type="active site" description="Phosphoserine intermediate" evidence="12">
    <location>
        <position position="562"/>
    </location>
</feature>
<dbReference type="InterPro" id="IPR044138">
    <property type="entry name" value="CysN_II"/>
</dbReference>
<dbReference type="PANTHER" id="PTHR23115">
    <property type="entry name" value="TRANSLATION FACTOR"/>
    <property type="match status" value="1"/>
</dbReference>
<dbReference type="GO" id="GO:0005524">
    <property type="term" value="F:ATP binding"/>
    <property type="evidence" value="ECO:0007669"/>
    <property type="project" value="UniProtKB-UniRule"/>
</dbReference>
<comment type="function">
    <text evidence="12">Catalyzes the synthesis of activated sulfate.</text>
</comment>
<comment type="catalytic activity">
    <reaction evidence="1 12">
        <text>adenosine 5'-phosphosulfate + ATP = 3'-phosphoadenylyl sulfate + ADP + H(+)</text>
        <dbReference type="Rhea" id="RHEA:24152"/>
        <dbReference type="ChEBI" id="CHEBI:15378"/>
        <dbReference type="ChEBI" id="CHEBI:30616"/>
        <dbReference type="ChEBI" id="CHEBI:58243"/>
        <dbReference type="ChEBI" id="CHEBI:58339"/>
        <dbReference type="ChEBI" id="CHEBI:456216"/>
        <dbReference type="EC" id="2.7.1.25"/>
    </reaction>
</comment>
<evidence type="ECO:0000313" key="16">
    <source>
        <dbReference type="Proteomes" id="UP000573499"/>
    </source>
</evidence>
<dbReference type="PROSITE" id="PS51722">
    <property type="entry name" value="G_TR_2"/>
    <property type="match status" value="1"/>
</dbReference>
<dbReference type="NCBIfam" id="TIGR02034">
    <property type="entry name" value="CysN"/>
    <property type="match status" value="1"/>
</dbReference>
<dbReference type="GO" id="GO:0004781">
    <property type="term" value="F:sulfate adenylyltransferase (ATP) activity"/>
    <property type="evidence" value="ECO:0007669"/>
    <property type="project" value="UniProtKB-EC"/>
</dbReference>
<dbReference type="InterPro" id="IPR009001">
    <property type="entry name" value="Transl_elong_EF1A/Init_IF2_C"/>
</dbReference>
<evidence type="ECO:0000256" key="10">
    <source>
        <dbReference type="ARBA" id="ARBA00023268"/>
    </source>
</evidence>
<dbReference type="InterPro" id="IPR027417">
    <property type="entry name" value="P-loop_NTPase"/>
</dbReference>
<dbReference type="InterPro" id="IPR002891">
    <property type="entry name" value="APS"/>
</dbReference>
<dbReference type="SUPFAM" id="SSF50465">
    <property type="entry name" value="EF-Tu/eEF-1alpha/eIF2-gamma C-terminal domain"/>
    <property type="match status" value="1"/>
</dbReference>
<comment type="function">
    <text evidence="2">APS kinase catalyzes the synthesis of activated sulfate.</text>
</comment>
<dbReference type="CDD" id="cd02027">
    <property type="entry name" value="APSK"/>
    <property type="match status" value="1"/>
</dbReference>
<dbReference type="NCBIfam" id="TIGR00455">
    <property type="entry name" value="apsK"/>
    <property type="match status" value="1"/>
</dbReference>
<dbReference type="SUPFAM" id="SSF52540">
    <property type="entry name" value="P-loop containing nucleoside triphosphate hydrolases"/>
    <property type="match status" value="2"/>
</dbReference>
<evidence type="ECO:0000259" key="14">
    <source>
        <dbReference type="PROSITE" id="PS51722"/>
    </source>
</evidence>
<dbReference type="InterPro" id="IPR009000">
    <property type="entry name" value="Transl_B-barrel_sf"/>
</dbReference>
<evidence type="ECO:0000256" key="11">
    <source>
        <dbReference type="ARBA" id="ARBA00049370"/>
    </source>
</evidence>
<dbReference type="Gene3D" id="2.40.30.10">
    <property type="entry name" value="Translation factors"/>
    <property type="match status" value="2"/>
</dbReference>
<dbReference type="HAMAP" id="MF_00065">
    <property type="entry name" value="Adenylyl_sulf_kinase"/>
    <property type="match status" value="1"/>
</dbReference>
<dbReference type="GO" id="GO:0070814">
    <property type="term" value="P:hydrogen sulfide biosynthetic process"/>
    <property type="evidence" value="ECO:0007669"/>
    <property type="project" value="UniProtKB-UniRule"/>
</dbReference>
<keyword evidence="16" id="KW-1185">Reference proteome</keyword>
<dbReference type="GO" id="GO:0000103">
    <property type="term" value="P:sulfate assimilation"/>
    <property type="evidence" value="ECO:0007669"/>
    <property type="project" value="UniProtKB-UniRule"/>
</dbReference>
<keyword evidence="12" id="KW-0597">Phosphoprotein</keyword>
<keyword evidence="10" id="KW-0511">Multifunctional enzyme</keyword>
<dbReference type="GO" id="GO:0003924">
    <property type="term" value="F:GTPase activity"/>
    <property type="evidence" value="ECO:0007669"/>
    <property type="project" value="InterPro"/>
</dbReference>
<keyword evidence="5 12" id="KW-0808">Transferase</keyword>
<dbReference type="Pfam" id="PF22594">
    <property type="entry name" value="GTP-eEF1A_C"/>
    <property type="match status" value="1"/>
</dbReference>
<feature type="binding site" evidence="12">
    <location>
        <begin position="488"/>
        <end position="495"/>
    </location>
    <ligand>
        <name>ATP</name>
        <dbReference type="ChEBI" id="CHEBI:30616"/>
    </ligand>
</feature>
<dbReference type="FunFam" id="3.40.50.300:FF:000119">
    <property type="entry name" value="Sulfate adenylyltransferase subunit 1"/>
    <property type="match status" value="1"/>
</dbReference>
<dbReference type="NCBIfam" id="NF004035">
    <property type="entry name" value="PRK05506.1"/>
    <property type="match status" value="1"/>
</dbReference>
<evidence type="ECO:0000256" key="9">
    <source>
        <dbReference type="ARBA" id="ARBA00023134"/>
    </source>
</evidence>
<dbReference type="Proteomes" id="UP000573499">
    <property type="component" value="Unassembled WGS sequence"/>
</dbReference>
<dbReference type="Pfam" id="PF01583">
    <property type="entry name" value="APS_kinase"/>
    <property type="match status" value="1"/>
</dbReference>
<comment type="similarity">
    <text evidence="12">Belongs to the APS kinase family.</text>
</comment>
<dbReference type="Gene3D" id="3.40.50.300">
    <property type="entry name" value="P-loop containing nucleotide triphosphate hydrolases"/>
    <property type="match status" value="2"/>
</dbReference>